<organism evidence="2 3">
    <name type="scientific">Apilactobacillus timberlakei</name>
    <dbReference type="NCBI Taxonomy" id="2008380"/>
    <lineage>
        <taxon>Bacteria</taxon>
        <taxon>Bacillati</taxon>
        <taxon>Bacillota</taxon>
        <taxon>Bacilli</taxon>
        <taxon>Lactobacillales</taxon>
        <taxon>Lactobacillaceae</taxon>
        <taxon>Apilactobacillus</taxon>
    </lineage>
</organism>
<accession>A0ABY2YVJ5</accession>
<protein>
    <submittedName>
        <fullName evidence="2">Uncharacterized protein</fullName>
    </submittedName>
</protein>
<dbReference type="RefSeq" id="WP_105988542.1">
    <property type="nucleotide sequence ID" value="NZ_POST01000011.1"/>
</dbReference>
<dbReference type="Gene3D" id="3.90.1690.10">
    <property type="entry name" value="phage-related protein like domain"/>
    <property type="match status" value="1"/>
</dbReference>
<proteinExistence type="predicted"/>
<reference evidence="2 3" key="1">
    <citation type="submission" date="2018-08" db="EMBL/GenBank/DDBJ databases">
        <title>Comparative genomics of wild bee and flower associated Lactobacillus reveals potential adaptation to the bee host.</title>
        <authorList>
            <person name="Vuong H.Q."/>
            <person name="Mcfrederick Q.S."/>
        </authorList>
    </citation>
    <scope>NUCLEOTIDE SEQUENCE [LARGE SCALE GENOMIC DNA]</scope>
    <source>
        <strain evidence="2 3">HV_04</strain>
    </source>
</reference>
<dbReference type="EMBL" id="QUAM01000006">
    <property type="protein sequence ID" value="TPR12743.1"/>
    <property type="molecule type" value="Genomic_DNA"/>
</dbReference>
<sequence>MTNTIQDLDSPNAIIGYWNDNPNNQNSPMLSKQLFDDEYQQGDTITAYFDSDQPDEGLTEVAYDTNVSYKGNVGFKTDSYNMMKFKNAKLMNEERHARIQQALYNNPNSGAATSIGQTQLRDAATLLRDAYYNRELMALQALQTGKIVSSKTGIRDFHVPEEHIVQTNTPWGNKDSSAIQDIKDGIKKMRNDNATSITYALMNSNTFDKLAKSGDLLQSIGIGKLSNNFAIPASTVSNQFSQLTGLTILTYDTSNLLADDTVILLPSGSLGRMGWGDTAESMGNLDGQSGAQVSRTADGITLVTYRQIDPVGTNVKVSDKSLPSLDKSQNIYIMHVGEDTSKTTGSSNGSNSNSSSNTTGKASGK</sequence>
<evidence type="ECO:0000313" key="2">
    <source>
        <dbReference type="EMBL" id="TPR12743.1"/>
    </source>
</evidence>
<evidence type="ECO:0000313" key="3">
    <source>
        <dbReference type="Proteomes" id="UP000767392"/>
    </source>
</evidence>
<feature type="region of interest" description="Disordered" evidence="1">
    <location>
        <begin position="339"/>
        <end position="365"/>
    </location>
</feature>
<evidence type="ECO:0000256" key="1">
    <source>
        <dbReference type="SAM" id="MobiDB-lite"/>
    </source>
</evidence>
<gene>
    <name evidence="2" type="ORF">DY048_06955</name>
</gene>
<dbReference type="Proteomes" id="UP000767392">
    <property type="component" value="Unassembled WGS sequence"/>
</dbReference>
<name>A0ABY2YVJ5_9LACO</name>
<keyword evidence="3" id="KW-1185">Reference proteome</keyword>
<comment type="caution">
    <text evidence="2">The sequence shown here is derived from an EMBL/GenBank/DDBJ whole genome shotgun (WGS) entry which is preliminary data.</text>
</comment>
<feature type="compositionally biased region" description="Low complexity" evidence="1">
    <location>
        <begin position="342"/>
        <end position="365"/>
    </location>
</feature>
<dbReference type="InterPro" id="IPR053738">
    <property type="entry name" value="Lambda_capsid_assembly"/>
</dbReference>